<proteinExistence type="inferred from homology"/>
<dbReference type="OrthoDB" id="1092294at2"/>
<evidence type="ECO:0000256" key="2">
    <source>
        <dbReference type="ARBA" id="ARBA00022679"/>
    </source>
</evidence>
<dbReference type="Proteomes" id="UP000199045">
    <property type="component" value="Unassembled WGS sequence"/>
</dbReference>
<dbReference type="Pfam" id="PF02911">
    <property type="entry name" value="Formyl_trans_C"/>
    <property type="match status" value="1"/>
</dbReference>
<protein>
    <submittedName>
        <fullName evidence="6">Methionyl-tRNA formyltransferase</fullName>
    </submittedName>
</protein>
<reference evidence="6 7" key="1">
    <citation type="submission" date="2016-10" db="EMBL/GenBank/DDBJ databases">
        <authorList>
            <person name="de Groot N.N."/>
        </authorList>
    </citation>
    <scope>NUCLEOTIDE SEQUENCE [LARGE SCALE GENOMIC DNA]</scope>
    <source>
        <strain evidence="6 7">DSM 527</strain>
    </source>
</reference>
<feature type="domain" description="Formyl transferase C-terminal" evidence="5">
    <location>
        <begin position="200"/>
        <end position="269"/>
    </location>
</feature>
<sequence>MRIGIISNSDQFIPMAYTLANQGLQVCIFYAPSEDMIANQKVTGFIQATRLHLTQEINQADDVYQWLEDVKPDTVFVYGYRYLLDVPRFNGIPAFNIHPGPLPSFRGPSPAFWQLKTGQPTLGFTIHELSPRFDAGKVVWTRSIANLPQYHYGMVQQLCSQLCVEGVAIILNAIQQLAPYPEVATTGVRAAYHKRPQLKDVLIDWDKMDAIEICNLIRACNPWNKGALTVFQGQEVKLMDGMVTELQTAHPPGTMMVRGDGLYIACAGGKSIKSNMLYMHDGYLPSYHTSIYGLNHGARLGA</sequence>
<dbReference type="STRING" id="104663.SAMN04488121_102627"/>
<name>A0A1G7N0H7_CHIFI</name>
<dbReference type="InterPro" id="IPR005793">
    <property type="entry name" value="Formyl_trans_C"/>
</dbReference>
<dbReference type="RefSeq" id="WP_089831141.1">
    <property type="nucleotide sequence ID" value="NZ_FNBN01000002.1"/>
</dbReference>
<comment type="similarity">
    <text evidence="1">Belongs to the Fmt family.</text>
</comment>
<evidence type="ECO:0000259" key="5">
    <source>
        <dbReference type="Pfam" id="PF02911"/>
    </source>
</evidence>
<evidence type="ECO:0000313" key="7">
    <source>
        <dbReference type="Proteomes" id="UP000199045"/>
    </source>
</evidence>
<dbReference type="CDD" id="cd08704">
    <property type="entry name" value="Met_tRNA_FMT_C"/>
    <property type="match status" value="1"/>
</dbReference>
<dbReference type="GO" id="GO:0004479">
    <property type="term" value="F:methionyl-tRNA formyltransferase activity"/>
    <property type="evidence" value="ECO:0007669"/>
    <property type="project" value="TreeGrafter"/>
</dbReference>
<evidence type="ECO:0000259" key="4">
    <source>
        <dbReference type="Pfam" id="PF00551"/>
    </source>
</evidence>
<evidence type="ECO:0000313" key="6">
    <source>
        <dbReference type="EMBL" id="SDF67595.1"/>
    </source>
</evidence>
<dbReference type="Pfam" id="PF00551">
    <property type="entry name" value="Formyl_trans_N"/>
    <property type="match status" value="1"/>
</dbReference>
<organism evidence="6 7">
    <name type="scientific">Chitinophaga filiformis</name>
    <name type="common">Myxococcus filiformis</name>
    <name type="synonym">Flexibacter filiformis</name>
    <dbReference type="NCBI Taxonomy" id="104663"/>
    <lineage>
        <taxon>Bacteria</taxon>
        <taxon>Pseudomonadati</taxon>
        <taxon>Bacteroidota</taxon>
        <taxon>Chitinophagia</taxon>
        <taxon>Chitinophagales</taxon>
        <taxon>Chitinophagaceae</taxon>
        <taxon>Chitinophaga</taxon>
    </lineage>
</organism>
<dbReference type="PANTHER" id="PTHR11138">
    <property type="entry name" value="METHIONYL-TRNA FORMYLTRANSFERASE"/>
    <property type="match status" value="1"/>
</dbReference>
<dbReference type="InterPro" id="IPR011034">
    <property type="entry name" value="Formyl_transferase-like_C_sf"/>
</dbReference>
<dbReference type="AlphaFoldDB" id="A0A1G7N0H7"/>
<keyword evidence="2 6" id="KW-0808">Transferase</keyword>
<keyword evidence="3" id="KW-0648">Protein biosynthesis</keyword>
<dbReference type="PANTHER" id="PTHR11138:SF5">
    <property type="entry name" value="METHIONYL-TRNA FORMYLTRANSFERASE, MITOCHONDRIAL"/>
    <property type="match status" value="1"/>
</dbReference>
<gene>
    <name evidence="6" type="ORF">SAMN04488121_102627</name>
</gene>
<dbReference type="SUPFAM" id="SSF50486">
    <property type="entry name" value="FMT C-terminal domain-like"/>
    <property type="match status" value="1"/>
</dbReference>
<dbReference type="InterPro" id="IPR002376">
    <property type="entry name" value="Formyl_transf_N"/>
</dbReference>
<dbReference type="InterPro" id="IPR044135">
    <property type="entry name" value="Met-tRNA-FMT_C"/>
</dbReference>
<dbReference type="InterPro" id="IPR036477">
    <property type="entry name" value="Formyl_transf_N_sf"/>
</dbReference>
<dbReference type="Gene3D" id="3.40.50.12230">
    <property type="match status" value="1"/>
</dbReference>
<dbReference type="EMBL" id="FNBN01000002">
    <property type="protein sequence ID" value="SDF67595.1"/>
    <property type="molecule type" value="Genomic_DNA"/>
</dbReference>
<feature type="domain" description="Formyl transferase N-terminal" evidence="4">
    <location>
        <begin position="44"/>
        <end position="153"/>
    </location>
</feature>
<accession>A0A1G7N0H7</accession>
<evidence type="ECO:0000256" key="1">
    <source>
        <dbReference type="ARBA" id="ARBA00010699"/>
    </source>
</evidence>
<evidence type="ECO:0000256" key="3">
    <source>
        <dbReference type="ARBA" id="ARBA00022917"/>
    </source>
</evidence>
<dbReference type="SUPFAM" id="SSF53328">
    <property type="entry name" value="Formyltransferase"/>
    <property type="match status" value="1"/>
</dbReference>